<dbReference type="InterPro" id="IPR036390">
    <property type="entry name" value="WH_DNA-bd_sf"/>
</dbReference>
<dbReference type="Proteomes" id="UP000256485">
    <property type="component" value="Unassembled WGS sequence"/>
</dbReference>
<dbReference type="Gene3D" id="1.10.10.10">
    <property type="entry name" value="Winged helix-like DNA-binding domain superfamily/Winged helix DNA-binding domain"/>
    <property type="match status" value="2"/>
</dbReference>
<keyword evidence="3" id="KW-1185">Reference proteome</keyword>
<dbReference type="PANTHER" id="PTHR34293:SF1">
    <property type="entry name" value="HTH-TYPE TRANSCRIPTIONAL REGULATOR TRMBL2"/>
    <property type="match status" value="1"/>
</dbReference>
<organism evidence="2 3">
    <name type="scientific">Thermasporomyces composti</name>
    <dbReference type="NCBI Taxonomy" id="696763"/>
    <lineage>
        <taxon>Bacteria</taxon>
        <taxon>Bacillati</taxon>
        <taxon>Actinomycetota</taxon>
        <taxon>Actinomycetes</taxon>
        <taxon>Propionibacteriales</taxon>
        <taxon>Nocardioidaceae</taxon>
        <taxon>Thermasporomyces</taxon>
    </lineage>
</organism>
<proteinExistence type="predicted"/>
<dbReference type="OrthoDB" id="3728246at2"/>
<dbReference type="EMBL" id="QTUC01000001">
    <property type="protein sequence ID" value="REF37532.1"/>
    <property type="molecule type" value="Genomic_DNA"/>
</dbReference>
<dbReference type="InterPro" id="IPR000792">
    <property type="entry name" value="Tscrpt_reg_LuxR_C"/>
</dbReference>
<dbReference type="Pfam" id="PF01978">
    <property type="entry name" value="TrmB"/>
    <property type="match status" value="1"/>
</dbReference>
<gene>
    <name evidence="2" type="ORF">DFJ64_2976</name>
</gene>
<dbReference type="PROSITE" id="PS50043">
    <property type="entry name" value="HTH_LUXR_2"/>
    <property type="match status" value="1"/>
</dbReference>
<dbReference type="InterPro" id="IPR002831">
    <property type="entry name" value="Tscrpt_reg_TrmB_N"/>
</dbReference>
<evidence type="ECO:0000313" key="2">
    <source>
        <dbReference type="EMBL" id="REF37532.1"/>
    </source>
</evidence>
<comment type="caution">
    <text evidence="2">The sequence shown here is derived from an EMBL/GenBank/DDBJ whole genome shotgun (WGS) entry which is preliminary data.</text>
</comment>
<dbReference type="SUPFAM" id="SSF46894">
    <property type="entry name" value="C-terminal effector domain of the bipartite response regulators"/>
    <property type="match status" value="1"/>
</dbReference>
<dbReference type="InterPro" id="IPR036388">
    <property type="entry name" value="WH-like_DNA-bd_sf"/>
</dbReference>
<dbReference type="GO" id="GO:0006355">
    <property type="term" value="P:regulation of DNA-templated transcription"/>
    <property type="evidence" value="ECO:0007669"/>
    <property type="project" value="InterPro"/>
</dbReference>
<name>A0A3D9V6W6_THECX</name>
<dbReference type="InterPro" id="IPR051797">
    <property type="entry name" value="TrmB-like"/>
</dbReference>
<accession>A0A3D9V6W6</accession>
<protein>
    <submittedName>
        <fullName evidence="2">Transcriptional regulator</fullName>
    </submittedName>
</protein>
<dbReference type="GO" id="GO:0003677">
    <property type="term" value="F:DNA binding"/>
    <property type="evidence" value="ECO:0007669"/>
    <property type="project" value="InterPro"/>
</dbReference>
<dbReference type="InterPro" id="IPR016032">
    <property type="entry name" value="Sig_transdc_resp-reg_C-effctor"/>
</dbReference>
<reference evidence="2 3" key="1">
    <citation type="submission" date="2018-08" db="EMBL/GenBank/DDBJ databases">
        <title>Sequencing the genomes of 1000 actinobacteria strains.</title>
        <authorList>
            <person name="Klenk H.-P."/>
        </authorList>
    </citation>
    <scope>NUCLEOTIDE SEQUENCE [LARGE SCALE GENOMIC DNA]</scope>
    <source>
        <strain evidence="2 3">DSM 22891</strain>
    </source>
</reference>
<sequence>MLEAVGIEPDEERVYRLLVETFDGCPDRIAERLSLATDNAVSILEALRAKGLVSRLSGSPPRYAPTPPDVAFAPLLLRSQEELERARGEVARLTEDYRHGVRRRDVAHLVEIITGQATIRQHLENLQRGAREEIVWLCKAGHVALPSTENTEELAALARGVRYRVIYERALLEEPGMLANVALGLRHGELARTIASLPIRLAIADRSLAVCPLVTVADGRGEPTAALIRDSTLLAGLLALFESYWSRASPLRLSDARCQSSVREVAVERPLADDERYLLSLLVAGVTDKAIASQLGLSQRTVQRRIYELMRRANAETRTQLAWQAARLGWLDD</sequence>
<dbReference type="SMART" id="SM00421">
    <property type="entry name" value="HTH_LUXR"/>
    <property type="match status" value="1"/>
</dbReference>
<dbReference type="AlphaFoldDB" id="A0A3D9V6W6"/>
<dbReference type="CDD" id="cd06170">
    <property type="entry name" value="LuxR_C_like"/>
    <property type="match status" value="1"/>
</dbReference>
<dbReference type="RefSeq" id="WP_115850977.1">
    <property type="nucleotide sequence ID" value="NZ_QTUC01000001.1"/>
</dbReference>
<dbReference type="SUPFAM" id="SSF46785">
    <property type="entry name" value="Winged helix' DNA-binding domain"/>
    <property type="match status" value="1"/>
</dbReference>
<evidence type="ECO:0000259" key="1">
    <source>
        <dbReference type="PROSITE" id="PS50043"/>
    </source>
</evidence>
<dbReference type="PANTHER" id="PTHR34293">
    <property type="entry name" value="HTH-TYPE TRANSCRIPTIONAL REGULATOR TRMBL2"/>
    <property type="match status" value="1"/>
</dbReference>
<feature type="domain" description="HTH luxR-type" evidence="1">
    <location>
        <begin position="264"/>
        <end position="329"/>
    </location>
</feature>
<dbReference type="Pfam" id="PF00196">
    <property type="entry name" value="GerE"/>
    <property type="match status" value="1"/>
</dbReference>
<evidence type="ECO:0000313" key="3">
    <source>
        <dbReference type="Proteomes" id="UP000256485"/>
    </source>
</evidence>
<dbReference type="PRINTS" id="PR00038">
    <property type="entry name" value="HTHLUXR"/>
</dbReference>